<evidence type="ECO:0000313" key="11">
    <source>
        <dbReference type="EMBL" id="ACF22740.1"/>
    </source>
</evidence>
<comment type="subcellular location">
    <subcellularLocation>
        <location evidence="1">Nucleus</location>
    </subcellularLocation>
</comment>
<keyword evidence="6" id="KW-0539">Nucleus</keyword>
<feature type="domain" description="Myb-like" evidence="9">
    <location>
        <begin position="292"/>
        <end position="342"/>
    </location>
</feature>
<keyword evidence="5" id="KW-0804">Transcription</keyword>
<dbReference type="EMBL" id="EU730900">
    <property type="protein sequence ID" value="ACF22740.1"/>
    <property type="molecule type" value="Genomic_DNA"/>
</dbReference>
<feature type="domain" description="HTH myb-type" evidence="10">
    <location>
        <begin position="296"/>
        <end position="321"/>
    </location>
</feature>
<evidence type="ECO:0000256" key="6">
    <source>
        <dbReference type="ARBA" id="ARBA00023242"/>
    </source>
</evidence>
<evidence type="ECO:0000256" key="4">
    <source>
        <dbReference type="ARBA" id="ARBA00023125"/>
    </source>
</evidence>
<dbReference type="PROSITE" id="PS51294">
    <property type="entry name" value="HTH_MYB"/>
    <property type="match status" value="2"/>
</dbReference>
<dbReference type="InterPro" id="IPR001005">
    <property type="entry name" value="SANT/Myb"/>
</dbReference>
<name>C3SAA7_BRADI</name>
<evidence type="ECO:0000256" key="7">
    <source>
        <dbReference type="SAM" id="MobiDB-lite"/>
    </source>
</evidence>
<proteinExistence type="predicted"/>
<dbReference type="InterPro" id="IPR009057">
    <property type="entry name" value="Homeodomain-like_sf"/>
</dbReference>
<evidence type="ECO:0000259" key="10">
    <source>
        <dbReference type="PROSITE" id="PS51294"/>
    </source>
</evidence>
<dbReference type="Gene3D" id="1.10.10.60">
    <property type="entry name" value="Homeodomain-like"/>
    <property type="match status" value="2"/>
</dbReference>
<dbReference type="PANTHER" id="PTHR47995">
    <property type="entry name" value="TRANSCRIPTION FACTOR MYB33-RELATED"/>
    <property type="match status" value="1"/>
</dbReference>
<evidence type="ECO:0000256" key="2">
    <source>
        <dbReference type="ARBA" id="ARBA00022737"/>
    </source>
</evidence>
<keyword evidence="4" id="KW-0238">DNA-binding</keyword>
<feature type="signal peptide" evidence="8">
    <location>
        <begin position="1"/>
        <end position="20"/>
    </location>
</feature>
<keyword evidence="2" id="KW-0677">Repeat</keyword>
<evidence type="ECO:0000256" key="3">
    <source>
        <dbReference type="ARBA" id="ARBA00023015"/>
    </source>
</evidence>
<feature type="region of interest" description="Disordered" evidence="7">
    <location>
        <begin position="84"/>
        <end position="141"/>
    </location>
</feature>
<dbReference type="PROSITE" id="PS50090">
    <property type="entry name" value="MYB_LIKE"/>
    <property type="match status" value="2"/>
</dbReference>
<feature type="region of interest" description="Disordered" evidence="7">
    <location>
        <begin position="186"/>
        <end position="251"/>
    </location>
</feature>
<dbReference type="InterPro" id="IPR017930">
    <property type="entry name" value="Myb_dom"/>
</dbReference>
<evidence type="ECO:0000259" key="9">
    <source>
        <dbReference type="PROSITE" id="PS50090"/>
    </source>
</evidence>
<organism evidence="11">
    <name type="scientific">Brachypodium distachyon</name>
    <name type="common">Purple false brome</name>
    <name type="synonym">Trachynia distachya</name>
    <dbReference type="NCBI Taxonomy" id="15368"/>
    <lineage>
        <taxon>Eukaryota</taxon>
        <taxon>Viridiplantae</taxon>
        <taxon>Streptophyta</taxon>
        <taxon>Embryophyta</taxon>
        <taxon>Tracheophyta</taxon>
        <taxon>Spermatophyta</taxon>
        <taxon>Magnoliopsida</taxon>
        <taxon>Liliopsida</taxon>
        <taxon>Poales</taxon>
        <taxon>Poaceae</taxon>
        <taxon>BOP clade</taxon>
        <taxon>Pooideae</taxon>
        <taxon>Stipodae</taxon>
        <taxon>Brachypodieae</taxon>
        <taxon>Brachypodium</taxon>
    </lineage>
</organism>
<evidence type="ECO:0000256" key="5">
    <source>
        <dbReference type="ARBA" id="ARBA00023163"/>
    </source>
</evidence>
<keyword evidence="3" id="KW-0805">Transcription regulation</keyword>
<feature type="domain" description="Myb-like" evidence="9">
    <location>
        <begin position="239"/>
        <end position="291"/>
    </location>
</feature>
<sequence length="359" mass="38985">MRATLVLLLTLTFLLLPSDATHETCSTVVIAPMGNACNQNNCEDACQAWWQRLTCEPGAECNWRSYCVAEGCSCTWCTSAQRNNPNDRTSGPHVSGVRKRKPGQPISPTQPIPSLSLGKRDTPSPFHAGHSRGCSADTALSPNSEVSKAKAIASLSPQFPIYRRSVWAKRLLSSGLKMEEAEKTALGLPELPKMEIHSPPLSHSDDDDETEADDSDGEEEEGGAGVGAGGGGGGAGVGGPPLKKGPWTPDEDKRLKTYVEAHGEGNWNQVQRNAGLNRCGKSCRLRWANHLRPNLKKGPFSKEEEQMVIELHAMHGNKWAKMAGYIGLAFRPSFARSWKGTLWVYRGVGVTRVIQPLSF</sequence>
<dbReference type="GO" id="GO:0005634">
    <property type="term" value="C:nucleus"/>
    <property type="evidence" value="ECO:0007669"/>
    <property type="project" value="UniProtKB-SubCell"/>
</dbReference>
<accession>C3SAA7</accession>
<reference evidence="11" key="1">
    <citation type="journal article" date="2009" name="Plant Mol. Biol.">
        <title>Structural characterization of Brachypodium genome and its syntenic relationship with rice and wheat.</title>
        <authorList>
            <person name="Huo N."/>
            <person name="Vogel J.P."/>
            <person name="Lazo G.R."/>
            <person name="You F.M."/>
            <person name="Ma Y."/>
            <person name="McMahon S."/>
            <person name="Dvorak J."/>
            <person name="Anderson O.D."/>
            <person name="Luo M.C."/>
            <person name="Gu Y.Q."/>
        </authorList>
    </citation>
    <scope>NUCLEOTIDE SEQUENCE</scope>
</reference>
<dbReference type="SMART" id="SM00717">
    <property type="entry name" value="SANT"/>
    <property type="match status" value="2"/>
</dbReference>
<feature type="compositionally biased region" description="Acidic residues" evidence="7">
    <location>
        <begin position="205"/>
        <end position="222"/>
    </location>
</feature>
<dbReference type="SUPFAM" id="SSF46689">
    <property type="entry name" value="Homeodomain-like"/>
    <property type="match status" value="1"/>
</dbReference>
<dbReference type="FunFam" id="1.10.10.60:FF:000001">
    <property type="entry name" value="MYB-related transcription factor"/>
    <property type="match status" value="1"/>
</dbReference>
<dbReference type="GO" id="GO:0003677">
    <property type="term" value="F:DNA binding"/>
    <property type="evidence" value="ECO:0007669"/>
    <property type="project" value="UniProtKB-KW"/>
</dbReference>
<protein>
    <submittedName>
        <fullName evidence="11">Myb transcription factor</fullName>
    </submittedName>
</protein>
<evidence type="ECO:0000256" key="1">
    <source>
        <dbReference type="ARBA" id="ARBA00004123"/>
    </source>
</evidence>
<keyword evidence="8" id="KW-0732">Signal</keyword>
<feature type="chain" id="PRO_5002932439" evidence="8">
    <location>
        <begin position="21"/>
        <end position="359"/>
    </location>
</feature>
<evidence type="ECO:0000256" key="8">
    <source>
        <dbReference type="SAM" id="SignalP"/>
    </source>
</evidence>
<dbReference type="PANTHER" id="PTHR47995:SF18">
    <property type="entry name" value="TRANSCRIPTION FACTOR MYB65"/>
    <property type="match status" value="1"/>
</dbReference>
<dbReference type="Pfam" id="PF00249">
    <property type="entry name" value="Myb_DNA-binding"/>
    <property type="match status" value="2"/>
</dbReference>
<feature type="domain" description="HTH myb-type" evidence="10">
    <location>
        <begin position="239"/>
        <end position="295"/>
    </location>
</feature>
<dbReference type="CDD" id="cd00167">
    <property type="entry name" value="SANT"/>
    <property type="match status" value="2"/>
</dbReference>
<dbReference type="ExpressionAtlas" id="C3SAA7">
    <property type="expression patterns" value="baseline"/>
</dbReference>
<dbReference type="AlphaFoldDB" id="C3SAA7"/>
<feature type="compositionally biased region" description="Gly residues" evidence="7">
    <location>
        <begin position="223"/>
        <end position="239"/>
    </location>
</feature>